<reference evidence="2" key="1">
    <citation type="journal article" date="2014" name="Int. J. Syst. Evol. Microbiol.">
        <title>Complete genome sequence of Corynebacterium casei LMG S-19264T (=DSM 44701T), isolated from a smear-ripened cheese.</title>
        <authorList>
            <consortium name="US DOE Joint Genome Institute (JGI-PGF)"/>
            <person name="Walter F."/>
            <person name="Albersmeier A."/>
            <person name="Kalinowski J."/>
            <person name="Ruckert C."/>
        </authorList>
    </citation>
    <scope>NUCLEOTIDE SEQUENCE</scope>
    <source>
        <strain evidence="2">JCM 4369</strain>
    </source>
</reference>
<evidence type="ECO:0000313" key="2">
    <source>
        <dbReference type="EMBL" id="GGU89370.1"/>
    </source>
</evidence>
<dbReference type="Proteomes" id="UP000618795">
    <property type="component" value="Unassembled WGS sequence"/>
</dbReference>
<evidence type="ECO:0000259" key="1">
    <source>
        <dbReference type="SMART" id="SM00849"/>
    </source>
</evidence>
<name>A0A918IAR4_9ACTN</name>
<dbReference type="RefSeq" id="WP_191873311.1">
    <property type="nucleotide sequence ID" value="NZ_BMTD01000004.1"/>
</dbReference>
<dbReference type="InterPro" id="IPR036866">
    <property type="entry name" value="RibonucZ/Hydroxyglut_hydro"/>
</dbReference>
<evidence type="ECO:0000313" key="3">
    <source>
        <dbReference type="Proteomes" id="UP000618795"/>
    </source>
</evidence>
<gene>
    <name evidence="2" type="ORF">GCM10010260_24350</name>
</gene>
<sequence length="305" mass="32297">MSAPVQAPPSLEQVAEGVYAYVQPGGGWCVNNAGLVVGEDFAVLVDTAATEARTRRLREAVERVVPGGVDFVVNTHFHGDHTFGNGQFTPRALVVAHTGTRSDSAEAGLHLRGLWPGVEWGETPLTLPSLTFQDTLTLHTGGPRAELLHVGPAHTANDVVVWVPERAVLFTGDVVWSGVTPYVLMGSVSGSLEALRRLRALGPRTVVPGHGPAGGPELLDFTEAYLRLLDRLAADGLREGLSPLQAAERADLGEFAGLVDAERLVGNLHRAFAERQGLPPGARLDVVASFKEMVAFHGGLPACHA</sequence>
<proteinExistence type="predicted"/>
<dbReference type="SUPFAM" id="SSF56281">
    <property type="entry name" value="Metallo-hydrolase/oxidoreductase"/>
    <property type="match status" value="1"/>
</dbReference>
<reference evidence="2" key="2">
    <citation type="submission" date="2020-09" db="EMBL/GenBank/DDBJ databases">
        <authorList>
            <person name="Sun Q."/>
            <person name="Ohkuma M."/>
        </authorList>
    </citation>
    <scope>NUCLEOTIDE SEQUENCE</scope>
    <source>
        <strain evidence="2">JCM 4369</strain>
    </source>
</reference>
<dbReference type="PANTHER" id="PTHR42951">
    <property type="entry name" value="METALLO-BETA-LACTAMASE DOMAIN-CONTAINING"/>
    <property type="match status" value="1"/>
</dbReference>
<dbReference type="InterPro" id="IPR050855">
    <property type="entry name" value="NDM-1-like"/>
</dbReference>
<protein>
    <submittedName>
        <fullName evidence="2">MBL fold metallo-hydrolase</fullName>
    </submittedName>
</protein>
<dbReference type="Gene3D" id="3.60.15.10">
    <property type="entry name" value="Ribonuclease Z/Hydroxyacylglutathione hydrolase-like"/>
    <property type="match status" value="1"/>
</dbReference>
<accession>A0A918IAR4</accession>
<dbReference type="Pfam" id="PF00753">
    <property type="entry name" value="Lactamase_B"/>
    <property type="match status" value="1"/>
</dbReference>
<dbReference type="EMBL" id="BMTD01000004">
    <property type="protein sequence ID" value="GGU89370.1"/>
    <property type="molecule type" value="Genomic_DNA"/>
</dbReference>
<dbReference type="CDD" id="cd16282">
    <property type="entry name" value="metallo-hydrolase-like_MBL-fold"/>
    <property type="match status" value="1"/>
</dbReference>
<dbReference type="PANTHER" id="PTHR42951:SF4">
    <property type="entry name" value="ACYL-COENZYME A THIOESTERASE MBLAC2"/>
    <property type="match status" value="1"/>
</dbReference>
<dbReference type="AlphaFoldDB" id="A0A918IAR4"/>
<organism evidence="2 3">
    <name type="scientific">Streptomyces filipinensis</name>
    <dbReference type="NCBI Taxonomy" id="66887"/>
    <lineage>
        <taxon>Bacteria</taxon>
        <taxon>Bacillati</taxon>
        <taxon>Actinomycetota</taxon>
        <taxon>Actinomycetes</taxon>
        <taxon>Kitasatosporales</taxon>
        <taxon>Streptomycetaceae</taxon>
        <taxon>Streptomyces</taxon>
    </lineage>
</organism>
<dbReference type="InterPro" id="IPR001279">
    <property type="entry name" value="Metallo-B-lactamas"/>
</dbReference>
<dbReference type="SMART" id="SM00849">
    <property type="entry name" value="Lactamase_B"/>
    <property type="match status" value="1"/>
</dbReference>
<comment type="caution">
    <text evidence="2">The sequence shown here is derived from an EMBL/GenBank/DDBJ whole genome shotgun (WGS) entry which is preliminary data.</text>
</comment>
<feature type="domain" description="Metallo-beta-lactamase" evidence="1">
    <location>
        <begin position="30"/>
        <end position="210"/>
    </location>
</feature>
<keyword evidence="3" id="KW-1185">Reference proteome</keyword>